<evidence type="ECO:0000313" key="11">
    <source>
        <dbReference type="EMBL" id="KAJ9176323.1"/>
    </source>
</evidence>
<evidence type="ECO:0000313" key="12">
    <source>
        <dbReference type="Proteomes" id="UP001174677"/>
    </source>
</evidence>
<dbReference type="PANTHER" id="PTHR14155:SF632">
    <property type="entry name" value="RING-H2 FINGER PROTEIN ATL17-RELATED"/>
    <property type="match status" value="1"/>
</dbReference>
<dbReference type="Pfam" id="PF13639">
    <property type="entry name" value="zf-RING_2"/>
    <property type="match status" value="1"/>
</dbReference>
<dbReference type="PANTHER" id="PTHR14155">
    <property type="entry name" value="RING FINGER DOMAIN-CONTAINING"/>
    <property type="match status" value="1"/>
</dbReference>
<dbReference type="SMART" id="SM00184">
    <property type="entry name" value="RING"/>
    <property type="match status" value="1"/>
</dbReference>
<evidence type="ECO:0000256" key="6">
    <source>
        <dbReference type="ARBA" id="ARBA00022833"/>
    </source>
</evidence>
<dbReference type="EC" id="2.3.2.27" evidence="2"/>
<protein>
    <recommendedName>
        <fullName evidence="2">RING-type E3 ubiquitin transferase</fullName>
        <ecNumber evidence="2">2.3.2.27</ecNumber>
    </recommendedName>
</protein>
<dbReference type="InterPro" id="IPR001841">
    <property type="entry name" value="Znf_RING"/>
</dbReference>
<evidence type="ECO:0000256" key="8">
    <source>
        <dbReference type="PROSITE-ProRule" id="PRU00175"/>
    </source>
</evidence>
<evidence type="ECO:0000256" key="4">
    <source>
        <dbReference type="ARBA" id="ARBA00022771"/>
    </source>
</evidence>
<dbReference type="EMBL" id="JARPOI010000007">
    <property type="protein sequence ID" value="KAJ9176323.1"/>
    <property type="molecule type" value="Genomic_DNA"/>
</dbReference>
<keyword evidence="4 8" id="KW-0863">Zinc-finger</keyword>
<gene>
    <name evidence="11" type="ORF">P3X46_011648</name>
</gene>
<sequence length="157" mass="17645">MTPPPISSVYSQVPYSYSTETSLHGWANITWLWWWIPAAVALVPLVFFLRYFSNRPDGIRDIESGLVQNEVNQPALEVAAAPTKPGLTGQALEEAFPTFAHGKIVDRCECGVCLEEFKEGDKCRMLLHSCSHMFHDACIDPWLSKDNTCPICRVVLF</sequence>
<comment type="similarity">
    <text evidence="7">Belongs to the RING-type zinc finger family. ATL subfamily.</text>
</comment>
<keyword evidence="9" id="KW-0472">Membrane</keyword>
<feature type="transmembrane region" description="Helical" evidence="9">
    <location>
        <begin position="32"/>
        <end position="52"/>
    </location>
</feature>
<evidence type="ECO:0000256" key="1">
    <source>
        <dbReference type="ARBA" id="ARBA00000900"/>
    </source>
</evidence>
<evidence type="ECO:0000259" key="10">
    <source>
        <dbReference type="PROSITE" id="PS50089"/>
    </source>
</evidence>
<reference evidence="11" key="1">
    <citation type="journal article" date="2023" name="Plant Biotechnol. J.">
        <title>Chromosome-level wild Hevea brasiliensis genome provides new tools for genomic-assisted breeding and valuable loci to elevate rubber yield.</title>
        <authorList>
            <person name="Cheng H."/>
            <person name="Song X."/>
            <person name="Hu Y."/>
            <person name="Wu T."/>
            <person name="Yang Q."/>
            <person name="An Z."/>
            <person name="Feng S."/>
            <person name="Deng Z."/>
            <person name="Wu W."/>
            <person name="Zeng X."/>
            <person name="Tu M."/>
            <person name="Wang X."/>
            <person name="Huang H."/>
        </authorList>
    </citation>
    <scope>NUCLEOTIDE SEQUENCE</scope>
    <source>
        <strain evidence="11">MT/VB/25A 57/8</strain>
    </source>
</reference>
<proteinExistence type="inferred from homology"/>
<keyword evidence="3" id="KW-0479">Metal-binding</keyword>
<evidence type="ECO:0000256" key="9">
    <source>
        <dbReference type="SAM" id="Phobius"/>
    </source>
</evidence>
<evidence type="ECO:0000256" key="3">
    <source>
        <dbReference type="ARBA" id="ARBA00022723"/>
    </source>
</evidence>
<keyword evidence="6" id="KW-0862">Zinc</keyword>
<keyword evidence="12" id="KW-1185">Reference proteome</keyword>
<dbReference type="InterPro" id="IPR013083">
    <property type="entry name" value="Znf_RING/FYVE/PHD"/>
</dbReference>
<organism evidence="11 12">
    <name type="scientific">Hevea brasiliensis</name>
    <name type="common">Para rubber tree</name>
    <name type="synonym">Siphonia brasiliensis</name>
    <dbReference type="NCBI Taxonomy" id="3981"/>
    <lineage>
        <taxon>Eukaryota</taxon>
        <taxon>Viridiplantae</taxon>
        <taxon>Streptophyta</taxon>
        <taxon>Embryophyta</taxon>
        <taxon>Tracheophyta</taxon>
        <taxon>Spermatophyta</taxon>
        <taxon>Magnoliopsida</taxon>
        <taxon>eudicotyledons</taxon>
        <taxon>Gunneridae</taxon>
        <taxon>Pentapetalae</taxon>
        <taxon>rosids</taxon>
        <taxon>fabids</taxon>
        <taxon>Malpighiales</taxon>
        <taxon>Euphorbiaceae</taxon>
        <taxon>Crotonoideae</taxon>
        <taxon>Micrandreae</taxon>
        <taxon>Hevea</taxon>
    </lineage>
</organism>
<evidence type="ECO:0000256" key="5">
    <source>
        <dbReference type="ARBA" id="ARBA00022786"/>
    </source>
</evidence>
<dbReference type="InterPro" id="IPR053238">
    <property type="entry name" value="RING-H2_zinc_finger"/>
</dbReference>
<comment type="caution">
    <text evidence="11">The sequence shown here is derived from an EMBL/GenBank/DDBJ whole genome shotgun (WGS) entry which is preliminary data.</text>
</comment>
<dbReference type="CDD" id="cd16454">
    <property type="entry name" value="RING-H2_PA-TM-RING"/>
    <property type="match status" value="1"/>
</dbReference>
<feature type="domain" description="RING-type" evidence="10">
    <location>
        <begin position="110"/>
        <end position="153"/>
    </location>
</feature>
<dbReference type="PROSITE" id="PS50089">
    <property type="entry name" value="ZF_RING_2"/>
    <property type="match status" value="1"/>
</dbReference>
<accession>A0ABQ9M9L3</accession>
<dbReference type="Gene3D" id="3.30.40.10">
    <property type="entry name" value="Zinc/RING finger domain, C3HC4 (zinc finger)"/>
    <property type="match status" value="1"/>
</dbReference>
<evidence type="ECO:0000256" key="2">
    <source>
        <dbReference type="ARBA" id="ARBA00012483"/>
    </source>
</evidence>
<evidence type="ECO:0000256" key="7">
    <source>
        <dbReference type="ARBA" id="ARBA00024209"/>
    </source>
</evidence>
<dbReference type="SUPFAM" id="SSF57850">
    <property type="entry name" value="RING/U-box"/>
    <property type="match status" value="1"/>
</dbReference>
<keyword evidence="5" id="KW-0833">Ubl conjugation pathway</keyword>
<comment type="catalytic activity">
    <reaction evidence="1">
        <text>S-ubiquitinyl-[E2 ubiquitin-conjugating enzyme]-L-cysteine + [acceptor protein]-L-lysine = [E2 ubiquitin-conjugating enzyme]-L-cysteine + N(6)-ubiquitinyl-[acceptor protein]-L-lysine.</text>
        <dbReference type="EC" id="2.3.2.27"/>
    </reaction>
</comment>
<name>A0ABQ9M9L3_HEVBR</name>
<keyword evidence="9" id="KW-1133">Transmembrane helix</keyword>
<dbReference type="Proteomes" id="UP001174677">
    <property type="component" value="Chromosome 7"/>
</dbReference>
<keyword evidence="9" id="KW-0812">Transmembrane</keyword>